<evidence type="ECO:0000259" key="3">
    <source>
        <dbReference type="Pfam" id="PF00582"/>
    </source>
</evidence>
<name>A0A343TJV0_9EURY</name>
<dbReference type="InterPro" id="IPR014729">
    <property type="entry name" value="Rossmann-like_a/b/a_fold"/>
</dbReference>
<dbReference type="KEGG" id="hdf:AArcSl_1744"/>
<feature type="domain" description="UspA" evidence="3">
    <location>
        <begin position="173"/>
        <end position="288"/>
    </location>
</feature>
<dbReference type="EMBL" id="CP025066">
    <property type="protein sequence ID" value="AUX09372.1"/>
    <property type="molecule type" value="Genomic_DNA"/>
</dbReference>
<dbReference type="Proteomes" id="UP000263012">
    <property type="component" value="Chromosome"/>
</dbReference>
<feature type="coiled-coil region" evidence="1">
    <location>
        <begin position="216"/>
        <end position="243"/>
    </location>
</feature>
<evidence type="ECO:0000256" key="1">
    <source>
        <dbReference type="SAM" id="Coils"/>
    </source>
</evidence>
<reference evidence="5" key="1">
    <citation type="submission" date="2017-11" db="EMBL/GenBank/DDBJ databases">
        <title>Phenotypic and genomic properties of facultatively anaerobic sulfur-reducing natronoarchaea from hypersaline soda lakes.</title>
        <authorList>
            <person name="Sorokin D.Y."/>
            <person name="Kublanov I.V."/>
            <person name="Roman P."/>
            <person name="Sinninghe Damste J.S."/>
            <person name="Golyshin P.N."/>
            <person name="Rojo D."/>
            <person name="Ciordia S."/>
            <person name="Mena M.D.C."/>
            <person name="Ferrer M."/>
            <person name="Messina E."/>
            <person name="Smedile F."/>
            <person name="La Spada G."/>
            <person name="La Cono V."/>
            <person name="Yakimov M.M."/>
        </authorList>
    </citation>
    <scope>NUCLEOTIDE SEQUENCE [LARGE SCALE GENOMIC DNA]</scope>
    <source>
        <strain evidence="5">AArc-Sl</strain>
    </source>
</reference>
<feature type="region of interest" description="Disordered" evidence="2">
    <location>
        <begin position="1"/>
        <end position="45"/>
    </location>
</feature>
<feature type="compositionally biased region" description="Polar residues" evidence="2">
    <location>
        <begin position="89"/>
        <end position="107"/>
    </location>
</feature>
<feature type="region of interest" description="Disordered" evidence="2">
    <location>
        <begin position="60"/>
        <end position="108"/>
    </location>
</feature>
<gene>
    <name evidence="4" type="primary">uspA18</name>
    <name evidence="4" type="ORF">AArcSl_1744</name>
</gene>
<accession>A0A343TJV0</accession>
<keyword evidence="5" id="KW-1185">Reference proteome</keyword>
<dbReference type="AlphaFoldDB" id="A0A343TJV0"/>
<proteinExistence type="predicted"/>
<dbReference type="Gene3D" id="3.40.50.620">
    <property type="entry name" value="HUPs"/>
    <property type="match status" value="2"/>
</dbReference>
<evidence type="ECO:0000313" key="4">
    <source>
        <dbReference type="EMBL" id="AUX09372.1"/>
    </source>
</evidence>
<dbReference type="OrthoDB" id="43026at2157"/>
<organism evidence="4 5">
    <name type="scientific">Halalkaliarchaeum desulfuricum</name>
    <dbReference type="NCBI Taxonomy" id="2055893"/>
    <lineage>
        <taxon>Archaea</taxon>
        <taxon>Methanobacteriati</taxon>
        <taxon>Methanobacteriota</taxon>
        <taxon>Stenosarchaea group</taxon>
        <taxon>Halobacteria</taxon>
        <taxon>Halobacteriales</taxon>
        <taxon>Haloferacaceae</taxon>
        <taxon>Halalkaliarchaeum</taxon>
    </lineage>
</organism>
<dbReference type="GeneID" id="37878098"/>
<sequence>MDIRQPIGGWTFADAPTSSDRNTSAEKPTDSHVLAPILTTDESKTADQLKIARTLAQATNMPVRVTSPTAPGHPSTTLAPTAHDDPDSDLSSELTDQLPRSSRSTGSGLVDVHRLTRTVHNTIAASNVDTVVVPGEAPTSLLAGDTSERIATQADCDVLIVNGTAGLDTVPSILLPITGGPHSGLAVDIARRLAVASDACLDVLHVVDTNASDRRYERAEAYIEAAEQRLDDLEGTRSWLLEADDPIDAITEQSDYYPLTVLGAPTTGRLQRFVSGSTNQAIRSNANNVVVSVYNNTGHPSLDDS</sequence>
<dbReference type="SUPFAM" id="SSF52402">
    <property type="entry name" value="Adenine nucleotide alpha hydrolases-like"/>
    <property type="match status" value="2"/>
</dbReference>
<protein>
    <submittedName>
        <fullName evidence="4">Universal stress protein UspA</fullName>
    </submittedName>
</protein>
<dbReference type="RefSeq" id="WP_119817852.1">
    <property type="nucleotide sequence ID" value="NZ_CP025066.1"/>
</dbReference>
<evidence type="ECO:0000256" key="2">
    <source>
        <dbReference type="SAM" id="MobiDB-lite"/>
    </source>
</evidence>
<dbReference type="Pfam" id="PF00582">
    <property type="entry name" value="Usp"/>
    <property type="match status" value="1"/>
</dbReference>
<feature type="compositionally biased region" description="Polar residues" evidence="2">
    <location>
        <begin position="60"/>
        <end position="79"/>
    </location>
</feature>
<dbReference type="CDD" id="cd00293">
    <property type="entry name" value="USP-like"/>
    <property type="match status" value="1"/>
</dbReference>
<dbReference type="InterPro" id="IPR006016">
    <property type="entry name" value="UspA"/>
</dbReference>
<keyword evidence="1" id="KW-0175">Coiled coil</keyword>
<evidence type="ECO:0000313" key="5">
    <source>
        <dbReference type="Proteomes" id="UP000263012"/>
    </source>
</evidence>